<dbReference type="EMBL" id="VWNA01000002">
    <property type="protein sequence ID" value="MQT14876.1"/>
    <property type="molecule type" value="Genomic_DNA"/>
</dbReference>
<dbReference type="AlphaFoldDB" id="A0A6A7Y7Q9"/>
<organism evidence="3 4">
    <name type="scientific">Segnochrobactrum spirostomi</name>
    <dbReference type="NCBI Taxonomy" id="2608987"/>
    <lineage>
        <taxon>Bacteria</taxon>
        <taxon>Pseudomonadati</taxon>
        <taxon>Pseudomonadota</taxon>
        <taxon>Alphaproteobacteria</taxon>
        <taxon>Hyphomicrobiales</taxon>
        <taxon>Segnochrobactraceae</taxon>
        <taxon>Segnochrobactrum</taxon>
    </lineage>
</organism>
<dbReference type="Gene3D" id="3.90.230.10">
    <property type="entry name" value="Creatinase/methionine aminopeptidase superfamily"/>
    <property type="match status" value="1"/>
</dbReference>
<dbReference type="RefSeq" id="WP_153488410.1">
    <property type="nucleotide sequence ID" value="NZ_VWNA01000002.1"/>
</dbReference>
<dbReference type="Proteomes" id="UP000332515">
    <property type="component" value="Unassembled WGS sequence"/>
</dbReference>
<dbReference type="SUPFAM" id="SSF53092">
    <property type="entry name" value="Creatinase/prolidase N-terminal domain"/>
    <property type="match status" value="1"/>
</dbReference>
<dbReference type="InterPro" id="IPR000994">
    <property type="entry name" value="Pept_M24"/>
</dbReference>
<dbReference type="PANTHER" id="PTHR46112">
    <property type="entry name" value="AMINOPEPTIDASE"/>
    <property type="match status" value="1"/>
</dbReference>
<feature type="domain" description="Peptidase M24" evidence="1">
    <location>
        <begin position="193"/>
        <end position="396"/>
    </location>
</feature>
<feature type="domain" description="Creatinase N-terminal" evidence="2">
    <location>
        <begin position="87"/>
        <end position="185"/>
    </location>
</feature>
<dbReference type="SUPFAM" id="SSF55920">
    <property type="entry name" value="Creatinase/aminopeptidase"/>
    <property type="match status" value="1"/>
</dbReference>
<dbReference type="Pfam" id="PF01321">
    <property type="entry name" value="Creatinase_N"/>
    <property type="match status" value="1"/>
</dbReference>
<proteinExistence type="predicted"/>
<name>A0A6A7Y7Q9_9HYPH</name>
<dbReference type="PANTHER" id="PTHR46112:SF2">
    <property type="entry name" value="XAA-PRO AMINOPEPTIDASE P-RELATED"/>
    <property type="match status" value="1"/>
</dbReference>
<evidence type="ECO:0000259" key="1">
    <source>
        <dbReference type="Pfam" id="PF00557"/>
    </source>
</evidence>
<sequence length="413" mass="43489">MSFLDRGRAESLLQEIGAEALALFQPENFSYATGAAAGMASMWRRGGSTIALVPADRGAPPVAIVGDLHGDMIRAVRPDLDLRTHPLWIDAVDVRAMERQSLGAAEIVQRGYEIAGLGAPRPTTFDTEAAFALLGEALRERGLVHGRVAADLDFLPAADFHRLATALPDYDWVDGSAVVKRLRAIKTPTEIGHLRKAAYLAEQGFKATLAAVSSGARRADLSAAWRAGIAEAVAIDGAPVTGAWDYISVGSDPWSLEGSVATGAVLKIDAGVLVAGYSSDTARSYSFGAPDPLATEIYAILREGFEAGLAAIRPGAALRDIYAATATSIHTAGLASYQRGHFGHGLGASIGSEEWPFIAADSDVIAEPGMMLAFETPFYGKGIGALIIEDQLLVTDDGIEVVTTLPRDFLDIS</sequence>
<dbReference type="CDD" id="cd01066">
    <property type="entry name" value="APP_MetAP"/>
    <property type="match status" value="1"/>
</dbReference>
<protein>
    <submittedName>
        <fullName evidence="3">M24 family metallopeptidase</fullName>
    </submittedName>
</protein>
<keyword evidence="4" id="KW-1185">Reference proteome</keyword>
<dbReference type="InterPro" id="IPR029149">
    <property type="entry name" value="Creatin/AminoP/Spt16_N"/>
</dbReference>
<accession>A0A6A7Y7Q9</accession>
<evidence type="ECO:0000259" key="2">
    <source>
        <dbReference type="Pfam" id="PF01321"/>
    </source>
</evidence>
<dbReference type="Pfam" id="PF00557">
    <property type="entry name" value="Peptidase_M24"/>
    <property type="match status" value="1"/>
</dbReference>
<reference evidence="3 4" key="1">
    <citation type="submission" date="2019-09" db="EMBL/GenBank/DDBJ databases">
        <title>Segnochrobactrum spirostomi gen. nov., sp. nov., isolated from the ciliate Spirostomum cf. yagiui and description of a novel family, Segnochrobactraceae fam. nov. within the order Rhizobiales of the class Alphaproteobacteria.</title>
        <authorList>
            <person name="Akter S."/>
            <person name="Shazib S.U.A."/>
            <person name="Shin M.K."/>
        </authorList>
    </citation>
    <scope>NUCLEOTIDE SEQUENCE [LARGE SCALE GENOMIC DNA]</scope>
    <source>
        <strain evidence="3 4">Sp-1</strain>
    </source>
</reference>
<dbReference type="InterPro" id="IPR050659">
    <property type="entry name" value="Peptidase_M24B"/>
</dbReference>
<dbReference type="InterPro" id="IPR036005">
    <property type="entry name" value="Creatinase/aminopeptidase-like"/>
</dbReference>
<evidence type="ECO:0000313" key="3">
    <source>
        <dbReference type="EMBL" id="MQT14876.1"/>
    </source>
</evidence>
<gene>
    <name evidence="3" type="ORF">F0357_19915</name>
</gene>
<evidence type="ECO:0000313" key="4">
    <source>
        <dbReference type="Proteomes" id="UP000332515"/>
    </source>
</evidence>
<dbReference type="Gene3D" id="3.40.350.10">
    <property type="entry name" value="Creatinase/prolidase N-terminal domain"/>
    <property type="match status" value="1"/>
</dbReference>
<comment type="caution">
    <text evidence="3">The sequence shown here is derived from an EMBL/GenBank/DDBJ whole genome shotgun (WGS) entry which is preliminary data.</text>
</comment>
<dbReference type="InterPro" id="IPR000587">
    <property type="entry name" value="Creatinase_N"/>
</dbReference>